<reference evidence="5" key="1">
    <citation type="journal article" date="2014" name="Int. J. Syst. Evol. Microbiol.">
        <title>Complete genome sequence of Corynebacterium casei LMG S-19264T (=DSM 44701T), isolated from a smear-ripened cheese.</title>
        <authorList>
            <consortium name="US DOE Joint Genome Institute (JGI-PGF)"/>
            <person name="Walter F."/>
            <person name="Albersmeier A."/>
            <person name="Kalinowski J."/>
            <person name="Ruckert C."/>
        </authorList>
    </citation>
    <scope>NUCLEOTIDE SEQUENCE</scope>
    <source>
        <strain evidence="5">CGMCC 4.7679</strain>
    </source>
</reference>
<dbReference type="SUPFAM" id="SSF48208">
    <property type="entry name" value="Six-hairpin glycosidases"/>
    <property type="match status" value="1"/>
</dbReference>
<dbReference type="Gene3D" id="1.50.10.10">
    <property type="match status" value="1"/>
</dbReference>
<feature type="domain" description="GH15-like" evidence="3">
    <location>
        <begin position="400"/>
        <end position="707"/>
    </location>
</feature>
<evidence type="ECO:0000256" key="1">
    <source>
        <dbReference type="SAM" id="MobiDB-lite"/>
    </source>
</evidence>
<dbReference type="Pfam" id="PF00723">
    <property type="entry name" value="Glyco_hydro_15"/>
    <property type="match status" value="2"/>
</dbReference>
<dbReference type="PANTHER" id="PTHR31616:SF0">
    <property type="entry name" value="GLUCAN 1,4-ALPHA-GLUCOSIDASE"/>
    <property type="match status" value="1"/>
</dbReference>
<dbReference type="InterPro" id="IPR012341">
    <property type="entry name" value="6hp_glycosidase-like_sf"/>
</dbReference>
<dbReference type="Proteomes" id="UP000658656">
    <property type="component" value="Unassembled WGS sequence"/>
</dbReference>
<dbReference type="Pfam" id="PF09137">
    <property type="entry name" value="Glucodextran_N"/>
    <property type="match status" value="1"/>
</dbReference>
<evidence type="ECO:0000256" key="2">
    <source>
        <dbReference type="SAM" id="SignalP"/>
    </source>
</evidence>
<protein>
    <submittedName>
        <fullName evidence="5">Glucan 1,4-alpha-glucosidase</fullName>
    </submittedName>
</protein>
<evidence type="ECO:0000259" key="4">
    <source>
        <dbReference type="Pfam" id="PF09137"/>
    </source>
</evidence>
<dbReference type="GO" id="GO:0004553">
    <property type="term" value="F:hydrolase activity, hydrolyzing O-glycosyl compounds"/>
    <property type="evidence" value="ECO:0007669"/>
    <property type="project" value="TreeGrafter"/>
</dbReference>
<dbReference type="PANTHER" id="PTHR31616">
    <property type="entry name" value="TREHALASE"/>
    <property type="match status" value="1"/>
</dbReference>
<accession>A0A8H9M6I2</accession>
<reference evidence="5" key="2">
    <citation type="submission" date="2020-09" db="EMBL/GenBank/DDBJ databases">
        <authorList>
            <person name="Sun Q."/>
            <person name="Zhou Y."/>
        </authorList>
    </citation>
    <scope>NUCLEOTIDE SEQUENCE</scope>
    <source>
        <strain evidence="5">CGMCC 4.7679</strain>
    </source>
</reference>
<feature type="domain" description="GH15-like" evidence="3">
    <location>
        <begin position="313"/>
        <end position="382"/>
    </location>
</feature>
<dbReference type="InterPro" id="IPR011613">
    <property type="entry name" value="GH15-like"/>
</dbReference>
<gene>
    <name evidence="5" type="ORF">GCM10017566_44150</name>
</gene>
<keyword evidence="6" id="KW-1185">Reference proteome</keyword>
<dbReference type="InterPro" id="IPR008928">
    <property type="entry name" value="6-hairpin_glycosidase_sf"/>
</dbReference>
<proteinExistence type="predicted"/>
<dbReference type="AlphaFoldDB" id="A0A8H9M6I2"/>
<feature type="signal peptide" evidence="2">
    <location>
        <begin position="1"/>
        <end position="40"/>
    </location>
</feature>
<dbReference type="SUPFAM" id="SSF74650">
    <property type="entry name" value="Galactose mutarotase-like"/>
    <property type="match status" value="1"/>
</dbReference>
<evidence type="ECO:0000259" key="3">
    <source>
        <dbReference type="Pfam" id="PF00723"/>
    </source>
</evidence>
<name>A0A8H9M6I2_9PSEU</name>
<dbReference type="InterPro" id="IPR015220">
    <property type="entry name" value="Glucodextranase_N"/>
</dbReference>
<evidence type="ECO:0000313" key="6">
    <source>
        <dbReference type="Proteomes" id="UP000658656"/>
    </source>
</evidence>
<dbReference type="PROSITE" id="PS51318">
    <property type="entry name" value="TAT"/>
    <property type="match status" value="1"/>
</dbReference>
<dbReference type="EMBL" id="BNAV01000006">
    <property type="protein sequence ID" value="GHF65719.1"/>
    <property type="molecule type" value="Genomic_DNA"/>
</dbReference>
<organism evidence="5 6">
    <name type="scientific">Amycolatopsis bartoniae</name>
    <dbReference type="NCBI Taxonomy" id="941986"/>
    <lineage>
        <taxon>Bacteria</taxon>
        <taxon>Bacillati</taxon>
        <taxon>Actinomycetota</taxon>
        <taxon>Actinomycetes</taxon>
        <taxon>Pseudonocardiales</taxon>
        <taxon>Pseudonocardiaceae</taxon>
        <taxon>Amycolatopsis</taxon>
    </lineage>
</organism>
<dbReference type="Gene3D" id="2.70.98.10">
    <property type="match status" value="1"/>
</dbReference>
<keyword evidence="2" id="KW-0732">Signal</keyword>
<dbReference type="GO" id="GO:0030246">
    <property type="term" value="F:carbohydrate binding"/>
    <property type="evidence" value="ECO:0007669"/>
    <property type="project" value="InterPro"/>
</dbReference>
<dbReference type="GO" id="GO:0016757">
    <property type="term" value="F:glycosyltransferase activity"/>
    <property type="evidence" value="ECO:0007669"/>
    <property type="project" value="UniProtKB-ARBA"/>
</dbReference>
<dbReference type="GO" id="GO:0005975">
    <property type="term" value="P:carbohydrate metabolic process"/>
    <property type="evidence" value="ECO:0007669"/>
    <property type="project" value="InterPro"/>
</dbReference>
<feature type="region of interest" description="Disordered" evidence="1">
    <location>
        <begin position="37"/>
        <end position="60"/>
    </location>
</feature>
<feature type="chain" id="PRO_5034047924" evidence="2">
    <location>
        <begin position="41"/>
        <end position="727"/>
    </location>
</feature>
<dbReference type="InterPro" id="IPR006311">
    <property type="entry name" value="TAT_signal"/>
</dbReference>
<feature type="domain" description="Glucodextranase N-terminal" evidence="4">
    <location>
        <begin position="46"/>
        <end position="301"/>
    </location>
</feature>
<dbReference type="CDD" id="cd07430">
    <property type="entry name" value="GH15_N"/>
    <property type="match status" value="1"/>
</dbReference>
<dbReference type="InterPro" id="IPR011013">
    <property type="entry name" value="Gal_mutarotase_sf_dom"/>
</dbReference>
<comment type="caution">
    <text evidence="5">The sequence shown here is derived from an EMBL/GenBank/DDBJ whole genome shotgun (WGS) entry which is preliminary data.</text>
</comment>
<dbReference type="InterPro" id="IPR014718">
    <property type="entry name" value="GH-type_carb-bd"/>
</dbReference>
<sequence length="727" mass="78053">MSRAAEESWLAPMATSRRKFLRAAALVGATAVAAPAPANAQSGGAAPGGPGADTTFTPADKLGFGTARSAASPVWFTLEGGRLSEVYHPDLSTPASRETQWVVTDGQSFVERVSDVAHRTELPDPRVPGYTQTATGTGWTLTTRYVTDPGHATVLLDVEFHATRPLRLFVLHDPALGGEGTADRAFPRGGALVTTNSVTASAVLASGGFTESTVGYAGVNDGWTELSANFGRLVHHYATAGPGNVVQLGRLRLDGRSRTRDLVALGFGASPDEAVRAAQASLSLGFPAVATAYGAGWKRYLASLPDAPEEADRRLYTTSVVTLAASEDKRNPGAFIASPSMPWAFGFDRALAPEYGSYHLVWPRDLYQIATGLLAAGDRAAAGRALDYLLRIQQPDGHWAQNTRVSGEPFWTSVQLDETAAPMLLAWLLDRHDGPTVDKLARGGDFLLSFTKDGHTAPWTEQERWEEQNGYSPSTIASVIAGLVCLADLVQRAGRDGTKYSAKADEWAAAVDGWTVTHTGPYSPKPYYVRLTKDGNPDAGTTYNLGNNNTGEVDQRAVVDAGFLELVRLGVKRAGDPVVENSLAVVDARISTVTPSGRHWHRYSGDGYGEQANGEPWNVNRPDVQRTYGRLWPIFAGERGEYELLQGKRSAAAGRLRDIAACAGPTGLLPEQVWDTNPPYPRVRPGTPTASATPLAWTHAQYLRLAWSVHKGRPVEYPDVVARRYLG</sequence>
<evidence type="ECO:0000313" key="5">
    <source>
        <dbReference type="EMBL" id="GHF65719.1"/>
    </source>
</evidence>